<evidence type="ECO:0000313" key="2">
    <source>
        <dbReference type="Proteomes" id="UP001314205"/>
    </source>
</evidence>
<reference evidence="1 2" key="1">
    <citation type="submission" date="2023-11" db="EMBL/GenBank/DDBJ databases">
        <authorList>
            <person name="Hedman E."/>
            <person name="Englund M."/>
            <person name="Stromberg M."/>
            <person name="Nyberg Akerstrom W."/>
            <person name="Nylinder S."/>
            <person name="Jareborg N."/>
            <person name="Kallberg Y."/>
            <person name="Kronander E."/>
        </authorList>
    </citation>
    <scope>NUCLEOTIDE SEQUENCE [LARGE SCALE GENOMIC DNA]</scope>
</reference>
<proteinExistence type="predicted"/>
<name>A0AAV1KY46_9NEOP</name>
<protein>
    <submittedName>
        <fullName evidence="1">Uncharacterized protein</fullName>
    </submittedName>
</protein>
<accession>A0AAV1KY46</accession>
<comment type="caution">
    <text evidence="1">The sequence shown here is derived from an EMBL/GenBank/DDBJ whole genome shotgun (WGS) entry which is preliminary data.</text>
</comment>
<dbReference type="Proteomes" id="UP001314205">
    <property type="component" value="Unassembled WGS sequence"/>
</dbReference>
<organism evidence="1 2">
    <name type="scientific">Parnassius mnemosyne</name>
    <name type="common">clouded apollo</name>
    <dbReference type="NCBI Taxonomy" id="213953"/>
    <lineage>
        <taxon>Eukaryota</taxon>
        <taxon>Metazoa</taxon>
        <taxon>Ecdysozoa</taxon>
        <taxon>Arthropoda</taxon>
        <taxon>Hexapoda</taxon>
        <taxon>Insecta</taxon>
        <taxon>Pterygota</taxon>
        <taxon>Neoptera</taxon>
        <taxon>Endopterygota</taxon>
        <taxon>Lepidoptera</taxon>
        <taxon>Glossata</taxon>
        <taxon>Ditrysia</taxon>
        <taxon>Papilionoidea</taxon>
        <taxon>Papilionidae</taxon>
        <taxon>Parnassiinae</taxon>
        <taxon>Parnassini</taxon>
        <taxon>Parnassius</taxon>
        <taxon>Driopa</taxon>
    </lineage>
</organism>
<keyword evidence="2" id="KW-1185">Reference proteome</keyword>
<dbReference type="AlphaFoldDB" id="A0AAV1KY46"/>
<evidence type="ECO:0000313" key="1">
    <source>
        <dbReference type="EMBL" id="CAK1588026.1"/>
    </source>
</evidence>
<gene>
    <name evidence="1" type="ORF">PARMNEM_LOCUS8717</name>
</gene>
<sequence>MMDLDESGLLADTQLEQNLQRLREEERLLLEKQAAMEAGGIDDIAALENQDALRLNHLQQQELQKRLQVQAQRLARQQAQGQNQEGCTSARGRDCPEIRELCELREGRELREGPRRRANCTVRVNNLHAASAADAIETDV</sequence>
<dbReference type="EMBL" id="CAVLGL010000082">
    <property type="protein sequence ID" value="CAK1588026.1"/>
    <property type="molecule type" value="Genomic_DNA"/>
</dbReference>